<proteinExistence type="predicted"/>
<evidence type="ECO:0000313" key="1">
    <source>
        <dbReference type="EMBL" id="OGG49478.1"/>
    </source>
</evidence>
<evidence type="ECO:0000313" key="2">
    <source>
        <dbReference type="Proteomes" id="UP000178370"/>
    </source>
</evidence>
<accession>A0A1F6CK52</accession>
<dbReference type="STRING" id="1798482.A2763_04100"/>
<dbReference type="EMBL" id="MFKV01000031">
    <property type="protein sequence ID" value="OGG49478.1"/>
    <property type="molecule type" value="Genomic_DNA"/>
</dbReference>
<dbReference type="Proteomes" id="UP000178370">
    <property type="component" value="Unassembled WGS sequence"/>
</dbReference>
<reference evidence="1 2" key="1">
    <citation type="journal article" date="2016" name="Nat. Commun.">
        <title>Thousands of microbial genomes shed light on interconnected biogeochemical processes in an aquifer system.</title>
        <authorList>
            <person name="Anantharaman K."/>
            <person name="Brown C.T."/>
            <person name="Hug L.A."/>
            <person name="Sharon I."/>
            <person name="Castelle C.J."/>
            <person name="Probst A.J."/>
            <person name="Thomas B.C."/>
            <person name="Singh A."/>
            <person name="Wilkins M.J."/>
            <person name="Karaoz U."/>
            <person name="Brodie E.L."/>
            <person name="Williams K.H."/>
            <person name="Hubbard S.S."/>
            <person name="Banfield J.F."/>
        </authorList>
    </citation>
    <scope>NUCLEOTIDE SEQUENCE [LARGE SCALE GENOMIC DNA]</scope>
</reference>
<name>A0A1F6CK52_9BACT</name>
<sequence length="110" mass="12044">MAYFAEAPLRKELIRLLDEQDPVGKADVSNRAEGIFQAIGAYGRTFRPDLKARGELVDAIVRACIVYKQVDGAKIVIDGTKATVPWPTNRYALRALADLNWATPTGLQAA</sequence>
<dbReference type="AlphaFoldDB" id="A0A1F6CK52"/>
<protein>
    <submittedName>
        <fullName evidence="1">Uncharacterized protein</fullName>
    </submittedName>
</protein>
<organism evidence="1 2">
    <name type="scientific">Candidatus Kaiserbacteria bacterium RIFCSPHIGHO2_01_FULL_54_36</name>
    <dbReference type="NCBI Taxonomy" id="1798482"/>
    <lineage>
        <taxon>Bacteria</taxon>
        <taxon>Candidatus Kaiseribacteriota</taxon>
    </lineage>
</organism>
<comment type="caution">
    <text evidence="1">The sequence shown here is derived from an EMBL/GenBank/DDBJ whole genome shotgun (WGS) entry which is preliminary data.</text>
</comment>
<gene>
    <name evidence="1" type="ORF">A2763_04100</name>
</gene>